<protein>
    <recommendedName>
        <fullName evidence="2">soluble epoxide hydrolase</fullName>
        <ecNumber evidence="2">3.3.2.10</ecNumber>
    </recommendedName>
</protein>
<evidence type="ECO:0000313" key="9">
    <source>
        <dbReference type="EMBL" id="PHT66953.1"/>
    </source>
</evidence>
<dbReference type="Proteomes" id="UP000222542">
    <property type="component" value="Unassembled WGS sequence"/>
</dbReference>
<evidence type="ECO:0000256" key="3">
    <source>
        <dbReference type="ARBA" id="ARBA00022801"/>
    </source>
</evidence>
<dbReference type="OMA" id="QVEASHW"/>
<comment type="caution">
    <text evidence="9">The sequence shown here is derived from an EMBL/GenBank/DDBJ whole genome shotgun (WGS) entry which is preliminary data.</text>
</comment>
<comment type="catalytic activity">
    <reaction evidence="7">
        <text>(24S)-24,25-epoxycucurbitadienol + H2O = (24R)-24,25-dihydroxycucurbitadienol</text>
        <dbReference type="Rhea" id="RHEA:81855"/>
        <dbReference type="ChEBI" id="CHEBI:15377"/>
        <dbReference type="ChEBI" id="CHEBI:229949"/>
        <dbReference type="ChEBI" id="CHEBI:229950"/>
    </reaction>
    <physiologicalReaction direction="left-to-right" evidence="7">
        <dbReference type="Rhea" id="RHEA:81856"/>
    </physiologicalReaction>
</comment>
<keyword evidence="3" id="KW-0378">Hydrolase</keyword>
<dbReference type="PANTHER" id="PTHR43329">
    <property type="entry name" value="EPOXIDE HYDROLASE"/>
    <property type="match status" value="1"/>
</dbReference>
<evidence type="ECO:0000256" key="6">
    <source>
        <dbReference type="ARBA" id="ARBA00058358"/>
    </source>
</evidence>
<keyword evidence="10" id="KW-1185">Reference proteome</keyword>
<dbReference type="EC" id="3.3.2.10" evidence="2"/>
<dbReference type="Pfam" id="PF00561">
    <property type="entry name" value="Abhydrolase_1"/>
    <property type="match status" value="1"/>
</dbReference>
<reference evidence="9 10" key="2">
    <citation type="journal article" date="2017" name="Genome Biol.">
        <title>New reference genome sequences of hot pepper reveal the massive evolution of plant disease-resistance genes by retroduplication.</title>
        <authorList>
            <person name="Kim S."/>
            <person name="Park J."/>
            <person name="Yeom S.I."/>
            <person name="Kim Y.M."/>
            <person name="Seo E."/>
            <person name="Kim K.T."/>
            <person name="Kim M.S."/>
            <person name="Lee J.M."/>
            <person name="Cheong K."/>
            <person name="Shin H.S."/>
            <person name="Kim S.B."/>
            <person name="Han K."/>
            <person name="Lee J."/>
            <person name="Park M."/>
            <person name="Lee H.A."/>
            <person name="Lee H.Y."/>
            <person name="Lee Y."/>
            <person name="Oh S."/>
            <person name="Lee J.H."/>
            <person name="Choi E."/>
            <person name="Choi E."/>
            <person name="Lee S.E."/>
            <person name="Jeon J."/>
            <person name="Kim H."/>
            <person name="Choi G."/>
            <person name="Song H."/>
            <person name="Lee J."/>
            <person name="Lee S.C."/>
            <person name="Kwon J.K."/>
            <person name="Lee H.Y."/>
            <person name="Koo N."/>
            <person name="Hong Y."/>
            <person name="Kim R.W."/>
            <person name="Kang W.H."/>
            <person name="Huh J.H."/>
            <person name="Kang B.C."/>
            <person name="Yang T.J."/>
            <person name="Lee Y.H."/>
            <person name="Bennetzen J.L."/>
            <person name="Choi D."/>
        </authorList>
    </citation>
    <scope>NUCLEOTIDE SEQUENCE [LARGE SCALE GENOMIC DNA]</scope>
    <source>
        <strain evidence="10">cv. CM334</strain>
    </source>
</reference>
<evidence type="ECO:0000256" key="5">
    <source>
        <dbReference type="ARBA" id="ARBA00051067"/>
    </source>
</evidence>
<dbReference type="InterPro" id="IPR000073">
    <property type="entry name" value="AB_hydrolase_1"/>
</dbReference>
<proteinExistence type="inferred from homology"/>
<dbReference type="PRINTS" id="PR00412">
    <property type="entry name" value="EPOXHYDRLASE"/>
</dbReference>
<dbReference type="FunFam" id="3.40.50.1820:FF:000161">
    <property type="entry name" value="Epoxide hydrolase"/>
    <property type="match status" value="1"/>
</dbReference>
<evidence type="ECO:0000256" key="2">
    <source>
        <dbReference type="ARBA" id="ARBA00013006"/>
    </source>
</evidence>
<reference evidence="9 10" key="1">
    <citation type="journal article" date="2014" name="Nat. Genet.">
        <title>Genome sequence of the hot pepper provides insights into the evolution of pungency in Capsicum species.</title>
        <authorList>
            <person name="Kim S."/>
            <person name="Park M."/>
            <person name="Yeom S.I."/>
            <person name="Kim Y.M."/>
            <person name="Lee J.M."/>
            <person name="Lee H.A."/>
            <person name="Seo E."/>
            <person name="Choi J."/>
            <person name="Cheong K."/>
            <person name="Kim K.T."/>
            <person name="Jung K."/>
            <person name="Lee G.W."/>
            <person name="Oh S.K."/>
            <person name="Bae C."/>
            <person name="Kim S.B."/>
            <person name="Lee H.Y."/>
            <person name="Kim S.Y."/>
            <person name="Kim M.S."/>
            <person name="Kang B.C."/>
            <person name="Jo Y.D."/>
            <person name="Yang H.B."/>
            <person name="Jeong H.J."/>
            <person name="Kang W.H."/>
            <person name="Kwon J.K."/>
            <person name="Shin C."/>
            <person name="Lim J.Y."/>
            <person name="Park J.H."/>
            <person name="Huh J.H."/>
            <person name="Kim J.S."/>
            <person name="Kim B.D."/>
            <person name="Cohen O."/>
            <person name="Paran I."/>
            <person name="Suh M.C."/>
            <person name="Lee S.B."/>
            <person name="Kim Y.K."/>
            <person name="Shin Y."/>
            <person name="Noh S.J."/>
            <person name="Park J."/>
            <person name="Seo Y.S."/>
            <person name="Kwon S.Y."/>
            <person name="Kim H.A."/>
            <person name="Park J.M."/>
            <person name="Kim H.J."/>
            <person name="Choi S.B."/>
            <person name="Bosland P.W."/>
            <person name="Reeves G."/>
            <person name="Jo S.H."/>
            <person name="Lee B.W."/>
            <person name="Cho H.T."/>
            <person name="Choi H.S."/>
            <person name="Lee M.S."/>
            <person name="Yu Y."/>
            <person name="Do Choi Y."/>
            <person name="Park B.S."/>
            <person name="van Deynze A."/>
            <person name="Ashrafi H."/>
            <person name="Hill T."/>
            <person name="Kim W.T."/>
            <person name="Pai H.S."/>
            <person name="Ahn H.K."/>
            <person name="Yeam I."/>
            <person name="Giovannoni J.J."/>
            <person name="Rose J.K."/>
            <person name="Sorensen I."/>
            <person name="Lee S.J."/>
            <person name="Kim R.W."/>
            <person name="Choi I.Y."/>
            <person name="Choi B.S."/>
            <person name="Lim J.S."/>
            <person name="Lee Y.H."/>
            <person name="Choi D."/>
        </authorList>
    </citation>
    <scope>NUCLEOTIDE SEQUENCE [LARGE SCALE GENOMIC DNA]</scope>
    <source>
        <strain evidence="10">cv. CM334</strain>
    </source>
</reference>
<evidence type="ECO:0000256" key="7">
    <source>
        <dbReference type="ARBA" id="ARBA00093212"/>
    </source>
</evidence>
<dbReference type="GO" id="GO:0004301">
    <property type="term" value="F:epoxide hydrolase activity"/>
    <property type="evidence" value="ECO:0007669"/>
    <property type="project" value="UniProtKB-EC"/>
</dbReference>
<dbReference type="STRING" id="4072.A0A2G2YB16"/>
<dbReference type="Gramene" id="PHT66953">
    <property type="protein sequence ID" value="PHT66953"/>
    <property type="gene ID" value="T459_31378"/>
</dbReference>
<dbReference type="AlphaFoldDB" id="A0A2G2YB16"/>
<dbReference type="Gene3D" id="3.40.50.1820">
    <property type="entry name" value="alpha/beta hydrolase"/>
    <property type="match status" value="1"/>
</dbReference>
<dbReference type="InterPro" id="IPR000639">
    <property type="entry name" value="Epox_hydrolase-like"/>
</dbReference>
<dbReference type="InterPro" id="IPR029058">
    <property type="entry name" value="AB_hydrolase_fold"/>
</dbReference>
<dbReference type="PRINTS" id="PR00111">
    <property type="entry name" value="ABHYDROLASE"/>
</dbReference>
<dbReference type="SUPFAM" id="SSF53474">
    <property type="entry name" value="alpha/beta-Hydrolases"/>
    <property type="match status" value="1"/>
</dbReference>
<feature type="domain" description="AB hydrolase-1" evidence="8">
    <location>
        <begin position="77"/>
        <end position="205"/>
    </location>
</feature>
<organism evidence="9 10">
    <name type="scientific">Capsicum annuum</name>
    <name type="common">Capsicum pepper</name>
    <dbReference type="NCBI Taxonomy" id="4072"/>
    <lineage>
        <taxon>Eukaryota</taxon>
        <taxon>Viridiplantae</taxon>
        <taxon>Streptophyta</taxon>
        <taxon>Embryophyta</taxon>
        <taxon>Tracheophyta</taxon>
        <taxon>Spermatophyta</taxon>
        <taxon>Magnoliopsida</taxon>
        <taxon>eudicotyledons</taxon>
        <taxon>Gunneridae</taxon>
        <taxon>Pentapetalae</taxon>
        <taxon>asterids</taxon>
        <taxon>lamiids</taxon>
        <taxon>Solanales</taxon>
        <taxon>Solanaceae</taxon>
        <taxon>Solanoideae</taxon>
        <taxon>Capsiceae</taxon>
        <taxon>Capsicum</taxon>
    </lineage>
</organism>
<comment type="catalytic activity">
    <reaction evidence="5">
        <text>an epoxide + H2O = an ethanediol</text>
        <dbReference type="Rhea" id="RHEA:19037"/>
        <dbReference type="ChEBI" id="CHEBI:15377"/>
        <dbReference type="ChEBI" id="CHEBI:32955"/>
        <dbReference type="ChEBI" id="CHEBI:140594"/>
        <dbReference type="EC" id="3.3.2.10"/>
    </reaction>
    <physiologicalReaction direction="left-to-right" evidence="5">
        <dbReference type="Rhea" id="RHEA:19038"/>
    </physiologicalReaction>
</comment>
<evidence type="ECO:0000256" key="4">
    <source>
        <dbReference type="ARBA" id="ARBA00038334"/>
    </source>
</evidence>
<name>A0A2G2YB16_CAPAN</name>
<comment type="function">
    <text evidence="6">Epoxide hydrolase involved in the biosynthesis of cucurbitacin and mogroside tetracyclic triterpene natural products (e.g. siamenoside I and mogrosides IV, V and VI). Cucurbitacins have cytotoxic properties and exhibit deterrent taste as a defense barrier against herbivores. Mogrosides are nonsugar highly oxygenated compounds used as high-intensity zero-calorie sweeteners; they also possess pharmacological properties such as regulating immunity, lowering blood sugar and lipid levels, protecting the liver, and acting as antioxidants and antitumor agents. Catalyzes the hydrolysis of aromatic epoxide-containing substrates, such as the conversion of 24,25-epoxycucurbitadienol to 24,25-dihydroxycucurbitadienol.</text>
</comment>
<gene>
    <name evidence="9" type="ORF">T459_31378</name>
</gene>
<comment type="similarity">
    <text evidence="4">Belongs to the AB hydrolase superfamily. Epoxide hydrolase family.</text>
</comment>
<dbReference type="GO" id="GO:0016787">
    <property type="term" value="F:hydrolase activity"/>
    <property type="evidence" value="ECO:0000318"/>
    <property type="project" value="GO_Central"/>
</dbReference>
<evidence type="ECO:0000256" key="1">
    <source>
        <dbReference type="ARBA" id="ARBA00004721"/>
    </source>
</evidence>
<dbReference type="EMBL" id="AYRZ02000012">
    <property type="protein sequence ID" value="PHT66953.1"/>
    <property type="molecule type" value="Genomic_DNA"/>
</dbReference>
<sequence>MEEYSFDHKFVQVHVTFYVLFSLYISLQIGAQKSSKDYIENTNKLISLEVEEEYSFDHKFVNVNGINMHVVEKGKGPVVLFIHGFPELWYSWRHQISFMAEHGYRAVAPDLRGYGDTTAPKEDPSNFNILRVVGDLVELVNIIAPEQDEVFVVGHDWGAIIAWYLCLFRPDKVKALVNMSVPFTPRNPNAKPVETFKATYGDDFYIVRFQEPGDIEEDFAKVGTKRVLGKFLTYRNPGPLYLPFDDSPVILPSWLSEKDIDYYASKYEKTGFTGGLNYYRSLDLNWELTAAWTGAKVKVPVRFIVGDLDLTYNAPGVKDYINNGGMKKDVPLLEKVVILENVGHFLQQEKSNEINKLIHDFFMGFCST</sequence>
<accession>A0A2G2YB16</accession>
<comment type="pathway">
    <text evidence="1">Secondary metabolite biosynthesis; terpenoid biosynthesis.</text>
</comment>
<evidence type="ECO:0000313" key="10">
    <source>
        <dbReference type="Proteomes" id="UP000222542"/>
    </source>
</evidence>
<evidence type="ECO:0000259" key="8">
    <source>
        <dbReference type="Pfam" id="PF00561"/>
    </source>
</evidence>